<organism evidence="1 2">
    <name type="scientific">Taylorella equigenitalis ATCC 35865</name>
    <dbReference type="NCBI Taxonomy" id="743973"/>
    <lineage>
        <taxon>Bacteria</taxon>
        <taxon>Pseudomonadati</taxon>
        <taxon>Pseudomonadota</taxon>
        <taxon>Betaproteobacteria</taxon>
        <taxon>Burkholderiales</taxon>
        <taxon>Alcaligenaceae</taxon>
        <taxon>Taylorella</taxon>
    </lineage>
</organism>
<gene>
    <name evidence="1" type="ORF">KUI_0126</name>
</gene>
<evidence type="ECO:0008006" key="3">
    <source>
        <dbReference type="Google" id="ProtNLM"/>
    </source>
</evidence>
<dbReference type="Proteomes" id="UP000003121">
    <property type="component" value="Chromosome"/>
</dbReference>
<dbReference type="EMBL" id="CP003264">
    <property type="protein sequence ID" value="AFN35228.1"/>
    <property type="molecule type" value="Genomic_DNA"/>
</dbReference>
<accession>A0ABM5N8Q4</accession>
<name>A0ABM5N8Q4_9BURK</name>
<protein>
    <recommendedName>
        <fullName evidence="3">Secreted protein</fullName>
    </recommendedName>
</protein>
<dbReference type="RefSeq" id="WP_014840047.1">
    <property type="nucleotide sequence ID" value="NC_018108.1"/>
</dbReference>
<evidence type="ECO:0000313" key="2">
    <source>
        <dbReference type="Proteomes" id="UP000003121"/>
    </source>
</evidence>
<keyword evidence="2" id="KW-1185">Reference proteome</keyword>
<sequence length="140" mass="16591">MNKAIFKFINFLILVLSLNLGFISHGISKDFSNNKVPLIGSEQCRVILPLEIKNEDWKFYAEYIFYRLLFDNLKLINVRPDLVKADSVRFGFGFTLSCPNVFYQNLMHEFFHLNIFENFMKYTVNYLKMIPNLNKMETLV</sequence>
<evidence type="ECO:0000313" key="1">
    <source>
        <dbReference type="EMBL" id="AFN35228.1"/>
    </source>
</evidence>
<proteinExistence type="predicted"/>
<reference evidence="1 2" key="1">
    <citation type="journal article" date="2012" name="Vet. Microbiol.">
        <title>Comparative genomic analyses of the Taylorellae.</title>
        <authorList>
            <person name="Hauser H."/>
            <person name="Richter D.C."/>
            <person name="van Tonder A."/>
            <person name="Clark L."/>
            <person name="Preston A."/>
        </authorList>
    </citation>
    <scope>NUCLEOTIDE SEQUENCE [LARGE SCALE GENOMIC DNA]</scope>
    <source>
        <strain evidence="1 2">ATCC 35865</strain>
    </source>
</reference>